<dbReference type="Proteomes" id="UP000006591">
    <property type="component" value="Chromosome 2"/>
</dbReference>
<organism evidence="2">
    <name type="scientific">Oryza nivara</name>
    <name type="common">Indian wild rice</name>
    <name type="synonym">Oryza sativa f. spontanea</name>
    <dbReference type="NCBI Taxonomy" id="4536"/>
    <lineage>
        <taxon>Eukaryota</taxon>
        <taxon>Viridiplantae</taxon>
        <taxon>Streptophyta</taxon>
        <taxon>Embryophyta</taxon>
        <taxon>Tracheophyta</taxon>
        <taxon>Spermatophyta</taxon>
        <taxon>Magnoliopsida</taxon>
        <taxon>Liliopsida</taxon>
        <taxon>Poales</taxon>
        <taxon>Poaceae</taxon>
        <taxon>BOP clade</taxon>
        <taxon>Oryzoideae</taxon>
        <taxon>Oryzeae</taxon>
        <taxon>Oryzinae</taxon>
        <taxon>Oryza</taxon>
    </lineage>
</organism>
<dbReference type="AlphaFoldDB" id="A0A0E0GBI7"/>
<name>A0A0E0GBI7_ORYNI</name>
<accession>A0A0E0GBI7</accession>
<evidence type="ECO:0000313" key="2">
    <source>
        <dbReference type="EnsemblPlants" id="ONIVA02G31390.1"/>
    </source>
</evidence>
<dbReference type="EnsemblPlants" id="ONIVA02G31390.1">
    <property type="protein sequence ID" value="ONIVA02G31390.1"/>
    <property type="gene ID" value="ONIVA02G31390"/>
</dbReference>
<evidence type="ECO:0000256" key="1">
    <source>
        <dbReference type="SAM" id="MobiDB-lite"/>
    </source>
</evidence>
<protein>
    <submittedName>
        <fullName evidence="2">Uncharacterized protein</fullName>
    </submittedName>
</protein>
<reference evidence="2" key="2">
    <citation type="submission" date="2018-04" db="EMBL/GenBank/DDBJ databases">
        <title>OnivRS2 (Oryza nivara Reference Sequence Version 2).</title>
        <authorList>
            <person name="Zhang J."/>
            <person name="Kudrna D."/>
            <person name="Lee S."/>
            <person name="Talag J."/>
            <person name="Rajasekar S."/>
            <person name="Welchert J."/>
            <person name="Hsing Y.-I."/>
            <person name="Wing R.A."/>
        </authorList>
    </citation>
    <scope>NUCLEOTIDE SEQUENCE [LARGE SCALE GENOMIC DNA]</scope>
    <source>
        <strain evidence="2">SL10</strain>
    </source>
</reference>
<evidence type="ECO:0000313" key="3">
    <source>
        <dbReference type="Proteomes" id="UP000006591"/>
    </source>
</evidence>
<dbReference type="Gramene" id="ONIVA02G31390.1">
    <property type="protein sequence ID" value="ONIVA02G31390.1"/>
    <property type="gene ID" value="ONIVA02G31390"/>
</dbReference>
<dbReference type="OMA" id="RWLLGEM"/>
<sequence length="80" mass="8522">MAASPALPFPEAGRRNAGEGQEHSVTPSVPQHRRGMKRLLAVAAADTVRWLLGEMPVREGVTRAPGRTGGRHVFGLLGRA</sequence>
<proteinExistence type="predicted"/>
<dbReference type="HOGENOM" id="CLU_2594002_0_0_1"/>
<reference evidence="2" key="1">
    <citation type="submission" date="2015-04" db="UniProtKB">
        <authorList>
            <consortium name="EnsemblPlants"/>
        </authorList>
    </citation>
    <scope>IDENTIFICATION</scope>
    <source>
        <strain evidence="2">SL10</strain>
    </source>
</reference>
<keyword evidence="3" id="KW-1185">Reference proteome</keyword>
<feature type="region of interest" description="Disordered" evidence="1">
    <location>
        <begin position="1"/>
        <end position="34"/>
    </location>
</feature>
<feature type="compositionally biased region" description="Basic and acidic residues" evidence="1">
    <location>
        <begin position="12"/>
        <end position="22"/>
    </location>
</feature>